<comment type="caution">
    <text evidence="1">The sequence shown here is derived from an EMBL/GenBank/DDBJ whole genome shotgun (WGS) entry which is preliminary data.</text>
</comment>
<evidence type="ECO:0000313" key="1">
    <source>
        <dbReference type="EMBL" id="THF50129.1"/>
    </source>
</evidence>
<proteinExistence type="predicted"/>
<gene>
    <name evidence="1" type="ORF">E6C51_10250</name>
</gene>
<dbReference type="EMBL" id="SSOA01000004">
    <property type="protein sequence ID" value="THF50129.1"/>
    <property type="molecule type" value="Genomic_DNA"/>
</dbReference>
<accession>A0A4S3ZWF9</accession>
<sequence>MNERVYPIQQTVSTSLISIRTTAGNYVIGASAWYSGSRQSAVKELAPKAKIIDVQTTVKHPACTYQNGVCILRLHRDAL</sequence>
<name>A0A4S3ZWF9_9HYPH</name>
<dbReference type="AlphaFoldDB" id="A0A4S3ZWF9"/>
<evidence type="ECO:0000313" key="2">
    <source>
        <dbReference type="Proteomes" id="UP000310754"/>
    </source>
</evidence>
<dbReference type="Proteomes" id="UP000310754">
    <property type="component" value="Unassembled WGS sequence"/>
</dbReference>
<reference evidence="1 2" key="1">
    <citation type="submission" date="2019-04" db="EMBL/GenBank/DDBJ databases">
        <title>Rhizobium terrae sp. nov., isolated from a paddy soil.</title>
        <authorList>
            <person name="Lin S.-Y."/>
            <person name="Hameed A."/>
            <person name="Huang H.-I."/>
            <person name="Young C.-C."/>
        </authorList>
    </citation>
    <scope>NUCLEOTIDE SEQUENCE [LARGE SCALE GENOMIC DNA]</scope>
    <source>
        <strain evidence="1 2">CC-HIH110</strain>
    </source>
</reference>
<keyword evidence="2" id="KW-1185">Reference proteome</keyword>
<protein>
    <submittedName>
        <fullName evidence="1">Uncharacterized protein</fullName>
    </submittedName>
</protein>
<organism evidence="1 2">
    <name type="scientific">Allorhizobium terrae</name>
    <dbReference type="NCBI Taxonomy" id="1848972"/>
    <lineage>
        <taxon>Bacteria</taxon>
        <taxon>Pseudomonadati</taxon>
        <taxon>Pseudomonadota</taxon>
        <taxon>Alphaproteobacteria</taxon>
        <taxon>Hyphomicrobiales</taxon>
        <taxon>Rhizobiaceae</taxon>
        <taxon>Rhizobium/Agrobacterium group</taxon>
        <taxon>Allorhizobium</taxon>
    </lineage>
</organism>